<gene>
    <name evidence="1" type="ORF">V8Q02_04460</name>
</gene>
<name>A0ABU8CF79_9HYPH</name>
<keyword evidence="2" id="KW-1185">Reference proteome</keyword>
<comment type="caution">
    <text evidence="1">The sequence shown here is derived from an EMBL/GenBank/DDBJ whole genome shotgun (WGS) entry which is preliminary data.</text>
</comment>
<protein>
    <recommendedName>
        <fullName evidence="3">IS1 family transposase</fullName>
    </recommendedName>
</protein>
<dbReference type="PANTHER" id="PTHR33293">
    <property type="entry name" value="INSERTION ELEMENT IS1 1 PROTEIN INSB-RELATED"/>
    <property type="match status" value="1"/>
</dbReference>
<reference evidence="1 2" key="1">
    <citation type="submission" date="2024-01" db="EMBL/GenBank/DDBJ databases">
        <title>Draft genome sequences of three bacterial strains isolated from Acacia saligna represent a potential new species within the genus Rhizobium.</title>
        <authorList>
            <person name="Tambong J.T."/>
            <person name="Mnasri B."/>
        </authorList>
    </citation>
    <scope>NUCLEOTIDE SEQUENCE [LARGE SCALE GENOMIC DNA]</scope>
    <source>
        <strain evidence="1 2">1AS12I</strain>
    </source>
</reference>
<sequence>MTNLELLEHDERLPCPKCGSQDCVKNGIVRATQRYRCRECNSNFSMHFKHRWPDSSKLINLLCYRLGDTKESVSKQCGASPATIDRWHLEAKEHHPWFVRAVAAQVLFAFDRQKDSIEKSLCDGIGMYAFITERDPNRADGEFGDLLIAELAKIASEDFVEAYISFVGDLPVEPEVRLSQISAEKFVRPDQI</sequence>
<dbReference type="RefSeq" id="WP_335910992.1">
    <property type="nucleotide sequence ID" value="NZ_JBAMYB010000002.1"/>
</dbReference>
<evidence type="ECO:0000313" key="2">
    <source>
        <dbReference type="Proteomes" id="UP001531129"/>
    </source>
</evidence>
<dbReference type="Proteomes" id="UP001531129">
    <property type="component" value="Unassembled WGS sequence"/>
</dbReference>
<evidence type="ECO:0000313" key="1">
    <source>
        <dbReference type="EMBL" id="MEI1247276.1"/>
    </source>
</evidence>
<evidence type="ECO:0008006" key="3">
    <source>
        <dbReference type="Google" id="ProtNLM"/>
    </source>
</evidence>
<proteinExistence type="predicted"/>
<accession>A0ABU8CF79</accession>
<dbReference type="EMBL" id="JBAMYC010000002">
    <property type="protein sequence ID" value="MEI1247276.1"/>
    <property type="molecule type" value="Genomic_DNA"/>
</dbReference>
<dbReference type="InterPro" id="IPR051354">
    <property type="entry name" value="Transposase_27_IS1"/>
</dbReference>
<organism evidence="1 2">
    <name type="scientific">Rhizobium aouanii</name>
    <dbReference type="NCBI Taxonomy" id="3118145"/>
    <lineage>
        <taxon>Bacteria</taxon>
        <taxon>Pseudomonadati</taxon>
        <taxon>Pseudomonadota</taxon>
        <taxon>Alphaproteobacteria</taxon>
        <taxon>Hyphomicrobiales</taxon>
        <taxon>Rhizobiaceae</taxon>
        <taxon>Rhizobium/Agrobacterium group</taxon>
        <taxon>Rhizobium</taxon>
    </lineage>
</organism>
<dbReference type="PANTHER" id="PTHR33293:SF1">
    <property type="entry name" value="INSERTION ELEMENT IS1 1 PROTEIN INSB-RELATED"/>
    <property type="match status" value="1"/>
</dbReference>